<dbReference type="eggNOG" id="ENOG50336EN">
    <property type="taxonomic scope" value="Bacteria"/>
</dbReference>
<dbReference type="OrthoDB" id="6001663at2"/>
<dbReference type="AlphaFoldDB" id="A0A091BCP6"/>
<accession>A0A091BCP6</accession>
<sequence length="82" mass="9335">MSDEGDLLLLLLGPGAGASLYWMLYRFYRNTDKSHAFEKETHVVAKPMTGSDEKVGQVTGVRNAFISGNNKSDWRKRVERMR</sequence>
<keyword evidence="1" id="KW-0812">Transmembrane</keyword>
<keyword evidence="3" id="KW-1185">Reference proteome</keyword>
<dbReference type="RefSeq" id="WP_026816356.1">
    <property type="nucleotide sequence ID" value="NZ_AUFF01000002.1"/>
</dbReference>
<evidence type="ECO:0000313" key="2">
    <source>
        <dbReference type="EMBL" id="KFN49491.1"/>
    </source>
</evidence>
<reference evidence="2 3" key="1">
    <citation type="submission" date="2013-09" db="EMBL/GenBank/DDBJ databases">
        <title>Genome sequencing of Arenimonas composti.</title>
        <authorList>
            <person name="Chen F."/>
            <person name="Wang G."/>
        </authorList>
    </citation>
    <scope>NUCLEOTIDE SEQUENCE [LARGE SCALE GENOMIC DNA]</scope>
    <source>
        <strain evidence="2 3">TR7-09</strain>
    </source>
</reference>
<name>A0A091BCP6_9GAMM</name>
<dbReference type="STRING" id="1121013.GCA_000426365_00925"/>
<protein>
    <submittedName>
        <fullName evidence="2">Uncharacterized protein</fullName>
    </submittedName>
</protein>
<evidence type="ECO:0000256" key="1">
    <source>
        <dbReference type="SAM" id="Phobius"/>
    </source>
</evidence>
<gene>
    <name evidence="2" type="ORF">P873_10990</name>
</gene>
<feature type="transmembrane region" description="Helical" evidence="1">
    <location>
        <begin position="6"/>
        <end position="25"/>
    </location>
</feature>
<dbReference type="EMBL" id="AWXU01000035">
    <property type="protein sequence ID" value="KFN49491.1"/>
    <property type="molecule type" value="Genomic_DNA"/>
</dbReference>
<evidence type="ECO:0000313" key="3">
    <source>
        <dbReference type="Proteomes" id="UP000029391"/>
    </source>
</evidence>
<dbReference type="Proteomes" id="UP000029391">
    <property type="component" value="Unassembled WGS sequence"/>
</dbReference>
<keyword evidence="1" id="KW-1133">Transmembrane helix</keyword>
<proteinExistence type="predicted"/>
<organism evidence="2 3">
    <name type="scientific">Arenimonas composti TR7-09 = DSM 18010</name>
    <dbReference type="NCBI Taxonomy" id="1121013"/>
    <lineage>
        <taxon>Bacteria</taxon>
        <taxon>Pseudomonadati</taxon>
        <taxon>Pseudomonadota</taxon>
        <taxon>Gammaproteobacteria</taxon>
        <taxon>Lysobacterales</taxon>
        <taxon>Lysobacteraceae</taxon>
        <taxon>Arenimonas</taxon>
    </lineage>
</organism>
<keyword evidence="1" id="KW-0472">Membrane</keyword>
<comment type="caution">
    <text evidence="2">The sequence shown here is derived from an EMBL/GenBank/DDBJ whole genome shotgun (WGS) entry which is preliminary data.</text>
</comment>